<sequence length="67" mass="7858">ISIYYIISINDDGDCFVCACRFLNPDRAEEYFCRGCQGENPEDIEFYDEQLQAEKVEVLNIRLEVKN</sequence>
<reference evidence="1 2" key="1">
    <citation type="submission" date="2019-11" db="EMBL/GenBank/DDBJ databases">
        <title>Growth characteristics of pneumococcus vary with the chemical composition of the capsule and with environmental conditions.</title>
        <authorList>
            <person name="Tothpal A."/>
            <person name="Desobry K."/>
            <person name="Joshi S."/>
            <person name="Wyllie A.L."/>
            <person name="Weinberger D.M."/>
        </authorList>
    </citation>
    <scope>NUCLEOTIDE SEQUENCE [LARGE SCALE GENOMIC DNA]</scope>
    <source>
        <strain evidence="2">pnumococcus19F</strain>
    </source>
</reference>
<organism evidence="1 2">
    <name type="scientific">Streptococcus pneumoniae</name>
    <dbReference type="NCBI Taxonomy" id="1313"/>
    <lineage>
        <taxon>Bacteria</taxon>
        <taxon>Bacillati</taxon>
        <taxon>Bacillota</taxon>
        <taxon>Bacilli</taxon>
        <taxon>Lactobacillales</taxon>
        <taxon>Streptococcaceae</taxon>
        <taxon>Streptococcus</taxon>
    </lineage>
</organism>
<protein>
    <submittedName>
        <fullName evidence="1">Uncharacterized protein</fullName>
    </submittedName>
</protein>
<gene>
    <name evidence="1" type="ORF">GM540_08700</name>
</gene>
<proteinExistence type="predicted"/>
<name>A0A6G2DBW2_STREE</name>
<dbReference type="EMBL" id="WNHQ01000807">
    <property type="protein sequence ID" value="MTV74056.1"/>
    <property type="molecule type" value="Genomic_DNA"/>
</dbReference>
<accession>A0A6G2DBW2</accession>
<feature type="non-terminal residue" evidence="1">
    <location>
        <position position="1"/>
    </location>
</feature>
<dbReference type="AlphaFoldDB" id="A0A6G2DBW2"/>
<evidence type="ECO:0000313" key="1">
    <source>
        <dbReference type="EMBL" id="MTV74056.1"/>
    </source>
</evidence>
<evidence type="ECO:0000313" key="2">
    <source>
        <dbReference type="Proteomes" id="UP000483094"/>
    </source>
</evidence>
<dbReference type="Proteomes" id="UP000483094">
    <property type="component" value="Unassembled WGS sequence"/>
</dbReference>
<comment type="caution">
    <text evidence="1">The sequence shown here is derived from an EMBL/GenBank/DDBJ whole genome shotgun (WGS) entry which is preliminary data.</text>
</comment>